<gene>
    <name evidence="8" type="ORF">RDWZM_004553</name>
</gene>
<dbReference type="SMART" id="SM00408">
    <property type="entry name" value="IGc2"/>
    <property type="match status" value="5"/>
</dbReference>
<evidence type="ECO:0000256" key="6">
    <source>
        <dbReference type="SAM" id="Phobius"/>
    </source>
</evidence>
<feature type="domain" description="Ig-like" evidence="7">
    <location>
        <begin position="244"/>
        <end position="352"/>
    </location>
</feature>
<dbReference type="InterPro" id="IPR036179">
    <property type="entry name" value="Ig-like_dom_sf"/>
</dbReference>
<dbReference type="Pfam" id="PF00047">
    <property type="entry name" value="ig"/>
    <property type="match status" value="2"/>
</dbReference>
<keyword evidence="4" id="KW-0325">Glycoprotein</keyword>
<keyword evidence="6" id="KW-1133">Transmembrane helix</keyword>
<dbReference type="PROSITE" id="PS50835">
    <property type="entry name" value="IG_LIKE"/>
    <property type="match status" value="5"/>
</dbReference>
<dbReference type="SUPFAM" id="SSF48726">
    <property type="entry name" value="Immunoglobulin"/>
    <property type="match status" value="5"/>
</dbReference>
<reference evidence="8" key="1">
    <citation type="submission" date="2022-12" db="EMBL/GenBank/DDBJ databases">
        <title>Genome assemblies of Blomia tropicalis.</title>
        <authorList>
            <person name="Cui Y."/>
        </authorList>
    </citation>
    <scope>NUCLEOTIDE SEQUENCE</scope>
    <source>
        <tissue evidence="8">Adult mites</tissue>
    </source>
</reference>
<keyword evidence="5" id="KW-0393">Immunoglobulin domain</keyword>
<feature type="domain" description="Ig-like" evidence="7">
    <location>
        <begin position="150"/>
        <end position="226"/>
    </location>
</feature>
<proteinExistence type="predicted"/>
<keyword evidence="3" id="KW-1015">Disulfide bond</keyword>
<feature type="domain" description="Ig-like" evidence="7">
    <location>
        <begin position="551"/>
        <end position="665"/>
    </location>
</feature>
<protein>
    <recommendedName>
        <fullName evidence="7">Ig-like domain-containing protein</fullName>
    </recommendedName>
</protein>
<dbReference type="AlphaFoldDB" id="A0A9Q0RMP6"/>
<dbReference type="InterPro" id="IPR051275">
    <property type="entry name" value="Cell_adhesion_signaling"/>
</dbReference>
<evidence type="ECO:0000256" key="4">
    <source>
        <dbReference type="ARBA" id="ARBA00023180"/>
    </source>
</evidence>
<dbReference type="InterPro" id="IPR003598">
    <property type="entry name" value="Ig_sub2"/>
</dbReference>
<dbReference type="PANTHER" id="PTHR11640:SF162">
    <property type="entry name" value="BASAL CELL ADHESION MOLECULE ISOFORM X1-RELATED"/>
    <property type="match status" value="1"/>
</dbReference>
<dbReference type="InterPro" id="IPR003599">
    <property type="entry name" value="Ig_sub"/>
</dbReference>
<organism evidence="8 9">
    <name type="scientific">Blomia tropicalis</name>
    <name type="common">Mite</name>
    <dbReference type="NCBI Taxonomy" id="40697"/>
    <lineage>
        <taxon>Eukaryota</taxon>
        <taxon>Metazoa</taxon>
        <taxon>Ecdysozoa</taxon>
        <taxon>Arthropoda</taxon>
        <taxon>Chelicerata</taxon>
        <taxon>Arachnida</taxon>
        <taxon>Acari</taxon>
        <taxon>Acariformes</taxon>
        <taxon>Sarcoptiformes</taxon>
        <taxon>Astigmata</taxon>
        <taxon>Glycyphagoidea</taxon>
        <taxon>Echimyopodidae</taxon>
        <taxon>Blomia</taxon>
    </lineage>
</organism>
<dbReference type="InterPro" id="IPR007110">
    <property type="entry name" value="Ig-like_dom"/>
</dbReference>
<dbReference type="Gene3D" id="2.60.40.10">
    <property type="entry name" value="Immunoglobulins"/>
    <property type="match status" value="5"/>
</dbReference>
<dbReference type="InterPro" id="IPR013151">
    <property type="entry name" value="Immunoglobulin_dom"/>
</dbReference>
<dbReference type="GO" id="GO:0098609">
    <property type="term" value="P:cell-cell adhesion"/>
    <property type="evidence" value="ECO:0007669"/>
    <property type="project" value="TreeGrafter"/>
</dbReference>
<feature type="transmembrane region" description="Helical" evidence="6">
    <location>
        <begin position="672"/>
        <end position="693"/>
    </location>
</feature>
<evidence type="ECO:0000256" key="5">
    <source>
        <dbReference type="ARBA" id="ARBA00023319"/>
    </source>
</evidence>
<dbReference type="OMA" id="CLASNGF"/>
<evidence type="ECO:0000256" key="2">
    <source>
        <dbReference type="ARBA" id="ARBA00023136"/>
    </source>
</evidence>
<comment type="subcellular location">
    <subcellularLocation>
        <location evidence="1">Membrane</location>
        <topology evidence="1">Single-pass type I membrane protein</topology>
    </subcellularLocation>
</comment>
<keyword evidence="6" id="KW-0812">Transmembrane</keyword>
<dbReference type="CDD" id="cd00096">
    <property type="entry name" value="Ig"/>
    <property type="match status" value="1"/>
</dbReference>
<dbReference type="Proteomes" id="UP001142055">
    <property type="component" value="Chromosome 2"/>
</dbReference>
<dbReference type="GO" id="GO:0005886">
    <property type="term" value="C:plasma membrane"/>
    <property type="evidence" value="ECO:0007669"/>
    <property type="project" value="TreeGrafter"/>
</dbReference>
<dbReference type="EMBL" id="JAPWDV010000002">
    <property type="protein sequence ID" value="KAJ6218741.1"/>
    <property type="molecule type" value="Genomic_DNA"/>
</dbReference>
<sequence>MNLFGLSSSVMPAIISNTIAPEWFTIPSWPFWHVQNCMKNHHHQHECVSSNRLIVKECDVMVRCHQDIVVLILIVVFIILVATTTKLKTITPINEKSTTTILVEVEIGTTTTTTTTTTTAAAAATNITVNGNPTQTIPDVWFGSDLKLAPNDDDVTYYGPSYVNEGNSLKIICQMSRFRAPKWSHNDHKIDSNRIHYDYLDGTETNRLETITIDNVQYDDSGFYRCNSFSRRAHLVHVIAKHDPNLMLITSFEHKRINGGGDGNNEKNVRLFQVLERENSTIEIDCRLPIDNPNSPVYWSKDGEYIEGDSRRYSIGSRLIVHNATSLRDLGTYLCRTDHMSGNSRQFGQIIELRAPVKVVPFEPSMFRMVRGQNLTVRCAYHGYPPGTIKWIIGNVHYTNEELKQRLGIELRNDEQDDQILSIEDLNEQHTNTYTCSVSNTITFDEKSFNLHVRENKMDISGPHILIENRALRITCSISDNVAQHDNINPRWFKDSEDVSKLHDFGERIHIETIDSNNWALMIDEAHISDVGNYSCVHSSYSANTTVRTKPILYPFEEFQMNNYKSANIVEGERFSLRCALAKGYERDARLEWFMYREDDADASSSDRLPNLLRINTSDPRITIESNDSDSSVLTINAVGPQDRYFYVCKSYNEIASYNNTILLRVKDKLAALWPFLGIVCEVLILCIIIFVYEKRRVKPDFDEPANTRKDEGYVS</sequence>
<accession>A0A9Q0RMP6</accession>
<evidence type="ECO:0000313" key="9">
    <source>
        <dbReference type="Proteomes" id="UP001142055"/>
    </source>
</evidence>
<evidence type="ECO:0000256" key="1">
    <source>
        <dbReference type="ARBA" id="ARBA00004479"/>
    </source>
</evidence>
<dbReference type="Pfam" id="PF13927">
    <property type="entry name" value="Ig_3"/>
    <property type="match status" value="1"/>
</dbReference>
<dbReference type="InterPro" id="IPR013783">
    <property type="entry name" value="Ig-like_fold"/>
</dbReference>
<name>A0A9Q0RMP6_BLOTA</name>
<feature type="domain" description="Ig-like" evidence="7">
    <location>
        <begin position="468"/>
        <end position="546"/>
    </location>
</feature>
<comment type="caution">
    <text evidence="8">The sequence shown here is derived from an EMBL/GenBank/DDBJ whole genome shotgun (WGS) entry which is preliminary data.</text>
</comment>
<dbReference type="GO" id="GO:0050839">
    <property type="term" value="F:cell adhesion molecule binding"/>
    <property type="evidence" value="ECO:0007669"/>
    <property type="project" value="TreeGrafter"/>
</dbReference>
<dbReference type="PANTHER" id="PTHR11640">
    <property type="entry name" value="NEPHRIN"/>
    <property type="match status" value="1"/>
</dbReference>
<feature type="domain" description="Ig-like" evidence="7">
    <location>
        <begin position="356"/>
        <end position="450"/>
    </location>
</feature>
<keyword evidence="9" id="KW-1185">Reference proteome</keyword>
<evidence type="ECO:0000313" key="8">
    <source>
        <dbReference type="EMBL" id="KAJ6218741.1"/>
    </source>
</evidence>
<feature type="transmembrane region" description="Helical" evidence="6">
    <location>
        <begin position="68"/>
        <end position="87"/>
    </location>
</feature>
<dbReference type="GO" id="GO:0005911">
    <property type="term" value="C:cell-cell junction"/>
    <property type="evidence" value="ECO:0007669"/>
    <property type="project" value="TreeGrafter"/>
</dbReference>
<dbReference type="SMART" id="SM00409">
    <property type="entry name" value="IG"/>
    <property type="match status" value="5"/>
</dbReference>
<keyword evidence="2 6" id="KW-0472">Membrane</keyword>
<evidence type="ECO:0000259" key="7">
    <source>
        <dbReference type="PROSITE" id="PS50835"/>
    </source>
</evidence>
<evidence type="ECO:0000256" key="3">
    <source>
        <dbReference type="ARBA" id="ARBA00023157"/>
    </source>
</evidence>